<sequence length="481" mass="55200">MGDEGAYSGEGLESRSTEMLLSILEYYDTGFIEECIIDEYGRRMGSDRSDEEMAQDSWHPGDSEKDSSFQEKEKGSEPSELHLCNFIDSYGTAGEDDSSREEKSKLSTSTKDGEYCGDHPSHFSPSQSSAIDLSGLGNLMDPTSFEKALELERRSVQREELVRDAESEKRIIEAFHSIPEVTFRENLFDKVKINKVYVESNIQIKKQNGRESREQKRVIRGETSGGREKEAKTIILNDYVAKWESVSESSSDIAAREKAFKVIKEAEKRATGRDLLCNGDLQLRKFVVDQEERYLRIEEVIKLNDLKYKNLVGKIYKKGKNGKYQYNWFTLKKNFFTCYGGKENKITSDNLPSERDGDLRDPENGAFFFKKKYTIDLLNAGVYLVKQPFWLGCIRWGSESDEDLIDITESTKIIRITPVKNYFMVSLKKNLVRTEIRMDTLDFALKSNGETHFYRSKDIDSFLGWVVAFAFRQGKVKCNIG</sequence>
<reference evidence="2 3" key="1">
    <citation type="journal article" date="2001" name="Nature">
        <title>Genome sequence and gene compaction of the eukaryote parasite Encephalitozoon cuniculi.</title>
        <authorList>
            <person name="Katinka M.D."/>
            <person name="Duprat S."/>
            <person name="Cornillot E."/>
            <person name="Metenier G."/>
            <person name="Thomarat F."/>
            <person name="Prensier G."/>
            <person name="Barbe V."/>
            <person name="Peyretaillade E."/>
            <person name="Brottier P."/>
            <person name="Wincker P."/>
            <person name="Delbac F."/>
            <person name="El Alaoui H."/>
            <person name="Peyret P."/>
            <person name="Saurin W."/>
            <person name="Gouy M."/>
            <person name="Weissenbach J."/>
            <person name="Vivares C.P."/>
        </authorList>
    </citation>
    <scope>NUCLEOTIDE SEQUENCE [LARGE SCALE GENOMIC DNA]</scope>
    <source>
        <strain evidence="2 3">GB-M1</strain>
    </source>
</reference>
<feature type="region of interest" description="Disordered" evidence="1">
    <location>
        <begin position="206"/>
        <end position="225"/>
    </location>
</feature>
<dbReference type="KEGG" id="ecu:ECU08_1760"/>
<reference evidence="2 3" key="2">
    <citation type="journal article" date="2009" name="BMC Genomics">
        <title>Identification of transcriptional signals in Encephalitozoon cuniculi widespread among Microsporidia phylum: support for accurate structural genome annotation.</title>
        <authorList>
            <person name="Peyretaillade E."/>
            <person name="Goncalves O."/>
            <person name="Terrat S."/>
            <person name="Dugat-Bony E."/>
            <person name="Wincker P."/>
            <person name="Cornman R.S."/>
            <person name="Evans J.D."/>
            <person name="Delbac F."/>
            <person name="Peyret P."/>
        </authorList>
    </citation>
    <scope>NUCLEOTIDE SEQUENCE [LARGE SCALE GENOMIC DNA]</scope>
    <source>
        <strain evidence="2 3">GB-M1</strain>
    </source>
</reference>
<feature type="compositionally biased region" description="Basic and acidic residues" evidence="1">
    <location>
        <begin position="100"/>
        <end position="121"/>
    </location>
</feature>
<feature type="compositionally biased region" description="Basic and acidic residues" evidence="1">
    <location>
        <begin position="59"/>
        <end position="80"/>
    </location>
</feature>
<dbReference type="InParanoid" id="Q8SUJ8"/>
<dbReference type="HOGENOM" id="CLU_567445_0_0_1"/>
<dbReference type="VEuPathDB" id="MicrosporidiaDB:ECU08_1760"/>
<dbReference type="OrthoDB" id="2190266at2759"/>
<evidence type="ECO:0000256" key="1">
    <source>
        <dbReference type="SAM" id="MobiDB-lite"/>
    </source>
</evidence>
<keyword evidence="3" id="KW-1185">Reference proteome</keyword>
<organism evidence="2 3">
    <name type="scientific">Encephalitozoon cuniculi (strain GB-M1)</name>
    <name type="common">Microsporidian parasite</name>
    <dbReference type="NCBI Taxonomy" id="284813"/>
    <lineage>
        <taxon>Eukaryota</taxon>
        <taxon>Fungi</taxon>
        <taxon>Fungi incertae sedis</taxon>
        <taxon>Microsporidia</taxon>
        <taxon>Unikaryonidae</taxon>
        <taxon>Encephalitozoon</taxon>
    </lineage>
</organism>
<evidence type="ECO:0000313" key="2">
    <source>
        <dbReference type="EMBL" id="CAD26480.2"/>
    </source>
</evidence>
<gene>
    <name evidence="2" type="ordered locus">ECU08_1760</name>
</gene>
<dbReference type="Proteomes" id="UP000000819">
    <property type="component" value="Chromosome VIII"/>
</dbReference>
<name>Q8SUJ8_ENCCU</name>
<proteinExistence type="predicted"/>
<feature type="compositionally biased region" description="Basic and acidic residues" evidence="1">
    <location>
        <begin position="208"/>
        <end position="225"/>
    </location>
</feature>
<dbReference type="AlphaFoldDB" id="Q8SUJ8"/>
<evidence type="ECO:0008006" key="4">
    <source>
        <dbReference type="Google" id="ProtNLM"/>
    </source>
</evidence>
<dbReference type="RefSeq" id="NP_597304.2">
    <property type="nucleotide sequence ID" value="NM_001041913.2"/>
</dbReference>
<protein>
    <recommendedName>
        <fullName evidence="4">PH domain-containing protein</fullName>
    </recommendedName>
</protein>
<evidence type="ECO:0000313" key="3">
    <source>
        <dbReference type="Proteomes" id="UP000000819"/>
    </source>
</evidence>
<dbReference type="GeneID" id="859726"/>
<accession>Q8SUJ8</accession>
<feature type="region of interest" description="Disordered" evidence="1">
    <location>
        <begin position="45"/>
        <end position="127"/>
    </location>
</feature>
<dbReference type="EMBL" id="AL590448">
    <property type="protein sequence ID" value="CAD26480.2"/>
    <property type="molecule type" value="Genomic_DNA"/>
</dbReference>